<keyword evidence="3" id="KW-0238">DNA-binding</keyword>
<dbReference type="GO" id="GO:0043565">
    <property type="term" value="F:sequence-specific DNA binding"/>
    <property type="evidence" value="ECO:0007669"/>
    <property type="project" value="InterPro"/>
</dbReference>
<feature type="domain" description="WRKY" evidence="7">
    <location>
        <begin position="4"/>
        <end position="69"/>
    </location>
</feature>
<evidence type="ECO:0000259" key="7">
    <source>
        <dbReference type="PROSITE" id="PS50811"/>
    </source>
</evidence>
<dbReference type="Pfam" id="PF03106">
    <property type="entry name" value="WRKY"/>
    <property type="match status" value="1"/>
</dbReference>
<dbReference type="FunFam" id="2.20.25.80:FF:000003">
    <property type="entry name" value="WRKY transcription factor 57"/>
    <property type="match status" value="1"/>
</dbReference>
<organism evidence="8 9">
    <name type="scientific">Prunus yedoensis var. nudiflora</name>
    <dbReference type="NCBI Taxonomy" id="2094558"/>
    <lineage>
        <taxon>Eukaryota</taxon>
        <taxon>Viridiplantae</taxon>
        <taxon>Streptophyta</taxon>
        <taxon>Embryophyta</taxon>
        <taxon>Tracheophyta</taxon>
        <taxon>Spermatophyta</taxon>
        <taxon>Magnoliopsida</taxon>
        <taxon>eudicotyledons</taxon>
        <taxon>Gunneridae</taxon>
        <taxon>Pentapetalae</taxon>
        <taxon>rosids</taxon>
        <taxon>fabids</taxon>
        <taxon>Rosales</taxon>
        <taxon>Rosaceae</taxon>
        <taxon>Amygdaloideae</taxon>
        <taxon>Amygdaleae</taxon>
        <taxon>Prunus</taxon>
    </lineage>
</organism>
<dbReference type="InterPro" id="IPR036576">
    <property type="entry name" value="WRKY_dom_sf"/>
</dbReference>
<dbReference type="GO" id="GO:0003700">
    <property type="term" value="F:DNA-binding transcription factor activity"/>
    <property type="evidence" value="ECO:0007669"/>
    <property type="project" value="InterPro"/>
</dbReference>
<dbReference type="SMART" id="SM00774">
    <property type="entry name" value="WRKY"/>
    <property type="match status" value="1"/>
</dbReference>
<dbReference type="InterPro" id="IPR044810">
    <property type="entry name" value="WRKY_plant"/>
</dbReference>
<gene>
    <name evidence="8" type="ORF">Pyn_32691</name>
</gene>
<evidence type="ECO:0000256" key="6">
    <source>
        <dbReference type="SAM" id="MobiDB-lite"/>
    </source>
</evidence>
<dbReference type="InterPro" id="IPR003657">
    <property type="entry name" value="WRKY_dom"/>
</dbReference>
<feature type="region of interest" description="Disordered" evidence="6">
    <location>
        <begin position="46"/>
        <end position="72"/>
    </location>
</feature>
<dbReference type="Gene3D" id="2.20.25.80">
    <property type="entry name" value="WRKY domain"/>
    <property type="match status" value="1"/>
</dbReference>
<evidence type="ECO:0000256" key="3">
    <source>
        <dbReference type="ARBA" id="ARBA00023125"/>
    </source>
</evidence>
<evidence type="ECO:0000256" key="4">
    <source>
        <dbReference type="ARBA" id="ARBA00023163"/>
    </source>
</evidence>
<dbReference type="AlphaFoldDB" id="A0A314ZP32"/>
<comment type="caution">
    <text evidence="8">The sequence shown here is derived from an EMBL/GenBank/DDBJ whole genome shotgun (WGS) entry which is preliminary data.</text>
</comment>
<protein>
    <submittedName>
        <fullName evidence="8">Putative WRKY transcription factor 48</fullName>
    </submittedName>
</protein>
<evidence type="ECO:0000256" key="5">
    <source>
        <dbReference type="ARBA" id="ARBA00023242"/>
    </source>
</evidence>
<dbReference type="PANTHER" id="PTHR31221">
    <property type="entry name" value="WRKY TRANSCRIPTION FACTOR PROTEIN 1-RELATED"/>
    <property type="match status" value="1"/>
</dbReference>
<dbReference type="PROSITE" id="PS50811">
    <property type="entry name" value="WRKY"/>
    <property type="match status" value="1"/>
</dbReference>
<dbReference type="GO" id="GO:0005634">
    <property type="term" value="C:nucleus"/>
    <property type="evidence" value="ECO:0007669"/>
    <property type="project" value="UniProtKB-SubCell"/>
</dbReference>
<evidence type="ECO:0000313" key="9">
    <source>
        <dbReference type="Proteomes" id="UP000250321"/>
    </source>
</evidence>
<dbReference type="PANTHER" id="PTHR31221:SF378">
    <property type="entry name" value="WRKY TRANSCRIPTION FACTOR 23-RELATED"/>
    <property type="match status" value="1"/>
</dbReference>
<dbReference type="OrthoDB" id="693960at2759"/>
<feature type="compositionally biased region" description="Polar residues" evidence="6">
    <location>
        <begin position="52"/>
        <end position="68"/>
    </location>
</feature>
<proteinExistence type="predicted"/>
<comment type="subcellular location">
    <subcellularLocation>
        <location evidence="1">Nucleus</location>
    </subcellularLocation>
</comment>
<dbReference type="STRING" id="2094558.A0A314ZP32"/>
<dbReference type="Proteomes" id="UP000250321">
    <property type="component" value="Unassembled WGS sequence"/>
</dbReference>
<reference evidence="8 9" key="1">
    <citation type="submission" date="2018-02" db="EMBL/GenBank/DDBJ databases">
        <title>Draft genome of wild Prunus yedoensis var. nudiflora.</title>
        <authorList>
            <person name="Baek S."/>
            <person name="Kim J.-H."/>
            <person name="Choi K."/>
            <person name="Kim G.-B."/>
            <person name="Cho A."/>
            <person name="Jang H."/>
            <person name="Shin C.-H."/>
            <person name="Yu H.-J."/>
            <person name="Mun J.-H."/>
        </authorList>
    </citation>
    <scope>NUCLEOTIDE SEQUENCE [LARGE SCALE GENOMIC DNA]</scope>
    <source>
        <strain evidence="9">cv. Jeju island</strain>
        <tissue evidence="8">Leaf</tissue>
    </source>
</reference>
<keyword evidence="9" id="KW-1185">Reference proteome</keyword>
<evidence type="ECO:0000256" key="2">
    <source>
        <dbReference type="ARBA" id="ARBA00023015"/>
    </source>
</evidence>
<evidence type="ECO:0000313" key="8">
    <source>
        <dbReference type="EMBL" id="PQQ20410.1"/>
    </source>
</evidence>
<accession>A0A314ZP32</accession>
<sequence length="196" mass="22386">MTKSEVDNLDDGYRWRKYGQKAVKNSPYPRSYYRCTTAACGVKKRVERSSDDPSTVVTTYEGQHTHPSPITPRGTMGIAPLPDQPSAFSSSPFGVQQFYLIIIINNNNNKLQPQYSYIYSSAPSLNISSPGYGVVLLTPPHFLLVYFKRDIILDHLLLLPLRLPICLETMDFFRTSCHRFERRPKKKIIIINRSPS</sequence>
<keyword evidence="4" id="KW-0804">Transcription</keyword>
<dbReference type="SUPFAM" id="SSF118290">
    <property type="entry name" value="WRKY DNA-binding domain"/>
    <property type="match status" value="1"/>
</dbReference>
<evidence type="ECO:0000256" key="1">
    <source>
        <dbReference type="ARBA" id="ARBA00004123"/>
    </source>
</evidence>
<dbReference type="EMBL" id="PJQY01000036">
    <property type="protein sequence ID" value="PQQ20410.1"/>
    <property type="molecule type" value="Genomic_DNA"/>
</dbReference>
<name>A0A314ZP32_PRUYE</name>
<keyword evidence="5" id="KW-0539">Nucleus</keyword>
<keyword evidence="2" id="KW-0805">Transcription regulation</keyword>